<dbReference type="PANTHER" id="PTHR12151">
    <property type="entry name" value="ELECTRON TRANSPORT PROTIN SCO1/SENC FAMILY MEMBER"/>
    <property type="match status" value="1"/>
</dbReference>
<dbReference type="CDD" id="cd02968">
    <property type="entry name" value="SCO"/>
    <property type="match status" value="1"/>
</dbReference>
<evidence type="ECO:0000313" key="6">
    <source>
        <dbReference type="EMBL" id="OZI63315.1"/>
    </source>
</evidence>
<dbReference type="InterPro" id="IPR003782">
    <property type="entry name" value="SCO1/SenC"/>
</dbReference>
<proteinExistence type="inferred from homology"/>
<dbReference type="AlphaFoldDB" id="A0A261UNU9"/>
<dbReference type="SUPFAM" id="SSF52833">
    <property type="entry name" value="Thioredoxin-like"/>
    <property type="match status" value="1"/>
</dbReference>
<organism evidence="6 7">
    <name type="scientific">Bordetella genomosp. 11</name>
    <dbReference type="NCBI Taxonomy" id="1416808"/>
    <lineage>
        <taxon>Bacteria</taxon>
        <taxon>Pseudomonadati</taxon>
        <taxon>Pseudomonadota</taxon>
        <taxon>Betaproteobacteria</taxon>
        <taxon>Burkholderiales</taxon>
        <taxon>Alcaligenaceae</taxon>
        <taxon>Bordetella</taxon>
    </lineage>
</organism>
<dbReference type="InterPro" id="IPR036249">
    <property type="entry name" value="Thioredoxin-like_sf"/>
</dbReference>
<reference evidence="7" key="1">
    <citation type="submission" date="2017-05" db="EMBL/GenBank/DDBJ databases">
        <title>Complete and WGS of Bordetella genogroups.</title>
        <authorList>
            <person name="Spilker T."/>
            <person name="Lipuma J."/>
        </authorList>
    </citation>
    <scope>NUCLEOTIDE SEQUENCE [LARGE SCALE GENOMIC DNA]</scope>
    <source>
        <strain evidence="7">AU8856</strain>
    </source>
</reference>
<feature type="binding site" evidence="3">
    <location>
        <position position="96"/>
    </location>
    <ligand>
        <name>Cu cation</name>
        <dbReference type="ChEBI" id="CHEBI:23378"/>
    </ligand>
</feature>
<dbReference type="PROSITE" id="PS51352">
    <property type="entry name" value="THIOREDOXIN_2"/>
    <property type="match status" value="1"/>
</dbReference>
<dbReference type="GO" id="GO:0046872">
    <property type="term" value="F:metal ion binding"/>
    <property type="evidence" value="ECO:0007669"/>
    <property type="project" value="UniProtKB-KW"/>
</dbReference>
<feature type="disulfide bond" description="Redox-active" evidence="4">
    <location>
        <begin position="96"/>
        <end position="100"/>
    </location>
</feature>
<feature type="domain" description="Thioredoxin" evidence="5">
    <location>
        <begin position="44"/>
        <end position="223"/>
    </location>
</feature>
<accession>A0A261UNU9</accession>
<dbReference type="PANTHER" id="PTHR12151:SF25">
    <property type="entry name" value="LINALOOL DEHYDRATASE_ISOMERASE DOMAIN-CONTAINING PROTEIN"/>
    <property type="match status" value="1"/>
</dbReference>
<feature type="binding site" evidence="3">
    <location>
        <position position="188"/>
    </location>
    <ligand>
        <name>Cu cation</name>
        <dbReference type="ChEBI" id="CHEBI:23378"/>
    </ligand>
</feature>
<evidence type="ECO:0000259" key="5">
    <source>
        <dbReference type="PROSITE" id="PS51352"/>
    </source>
</evidence>
<name>A0A261UNU9_9BORD</name>
<protein>
    <submittedName>
        <fullName evidence="6">SCO family protein</fullName>
    </submittedName>
</protein>
<evidence type="ECO:0000256" key="3">
    <source>
        <dbReference type="PIRSR" id="PIRSR603782-1"/>
    </source>
</evidence>
<dbReference type="FunFam" id="3.40.30.10:FF:000013">
    <property type="entry name" value="Blast:Protein SCO1 homolog, mitochondrial"/>
    <property type="match status" value="1"/>
</dbReference>
<comment type="similarity">
    <text evidence="1">Belongs to the SCO1/2 family.</text>
</comment>
<dbReference type="EMBL" id="NEVS01000004">
    <property type="protein sequence ID" value="OZI63315.1"/>
    <property type="molecule type" value="Genomic_DNA"/>
</dbReference>
<sequence length="227" mass="24274">MPRFALPGSAAPLCTGPDAGPAVWARAGAFLSRLAVAIAAIFLAAAAHAAPQPAIYDIHGHLPDLRFSLSGAQGHSVSQDDVKGKTVLLFFGYASCPDVCPTTMAQLADVMNRLGEDAANVRILFISVDPHRDTPDGLQAYVNAFNSNAIGLTGTERQIADVARRYRVSYQIDKPKPGADPKVYNVTHSRGVYIFDREGEARLLLSDSSSTEEIVDALRKLIGGSRR</sequence>
<dbReference type="Gene3D" id="3.40.30.10">
    <property type="entry name" value="Glutaredoxin"/>
    <property type="match status" value="1"/>
</dbReference>
<dbReference type="Proteomes" id="UP000215767">
    <property type="component" value="Unassembled WGS sequence"/>
</dbReference>
<dbReference type="Pfam" id="PF02630">
    <property type="entry name" value="SCO1-SenC"/>
    <property type="match status" value="1"/>
</dbReference>
<comment type="caution">
    <text evidence="6">The sequence shown here is derived from an EMBL/GenBank/DDBJ whole genome shotgun (WGS) entry which is preliminary data.</text>
</comment>
<keyword evidence="3" id="KW-0479">Metal-binding</keyword>
<gene>
    <name evidence="6" type="ORF">CAL28_12560</name>
</gene>
<evidence type="ECO:0000256" key="2">
    <source>
        <dbReference type="ARBA" id="ARBA00023008"/>
    </source>
</evidence>
<keyword evidence="4" id="KW-1015">Disulfide bond</keyword>
<dbReference type="InterPro" id="IPR013766">
    <property type="entry name" value="Thioredoxin_domain"/>
</dbReference>
<keyword evidence="2 3" id="KW-0186">Copper</keyword>
<evidence type="ECO:0000256" key="1">
    <source>
        <dbReference type="ARBA" id="ARBA00010996"/>
    </source>
</evidence>
<feature type="binding site" evidence="3">
    <location>
        <position position="100"/>
    </location>
    <ligand>
        <name>Cu cation</name>
        <dbReference type="ChEBI" id="CHEBI:23378"/>
    </ligand>
</feature>
<evidence type="ECO:0000256" key="4">
    <source>
        <dbReference type="PIRSR" id="PIRSR603782-2"/>
    </source>
</evidence>
<keyword evidence="7" id="KW-1185">Reference proteome</keyword>
<evidence type="ECO:0000313" key="7">
    <source>
        <dbReference type="Proteomes" id="UP000215767"/>
    </source>
</evidence>